<dbReference type="Proteomes" id="UP001152485">
    <property type="component" value="Unassembled WGS sequence"/>
</dbReference>
<protein>
    <submittedName>
        <fullName evidence="6">Sulfurtransferase DsrE</fullName>
        <ecNumber evidence="6">2.8.1.-</ecNumber>
    </submittedName>
</protein>
<dbReference type="RefSeq" id="WP_261593454.1">
    <property type="nucleotide sequence ID" value="NZ_CAMAPC010000010.1"/>
</dbReference>
<evidence type="ECO:0000313" key="5">
    <source>
        <dbReference type="EMBL" id="CAH9060345.1"/>
    </source>
</evidence>
<dbReference type="EC" id="2.8.1.-" evidence="6"/>
<keyword evidence="4 6" id="KW-0808">Transferase</keyword>
<dbReference type="GO" id="GO:0002143">
    <property type="term" value="P:tRNA wobble position uridine thiolation"/>
    <property type="evidence" value="ECO:0007669"/>
    <property type="project" value="TreeGrafter"/>
</dbReference>
<proteinExistence type="inferred from homology"/>
<accession>A0A9W4VS17</accession>
<dbReference type="Proteomes" id="UP001152467">
    <property type="component" value="Unassembled WGS sequence"/>
</dbReference>
<evidence type="ECO:0000256" key="1">
    <source>
        <dbReference type="ARBA" id="ARBA00004496"/>
    </source>
</evidence>
<comment type="subcellular location">
    <subcellularLocation>
        <location evidence="1">Cytoplasm</location>
    </subcellularLocation>
</comment>
<name>A0A9W4VS17_9GAMM</name>
<dbReference type="GO" id="GO:1990228">
    <property type="term" value="C:sulfurtransferase complex"/>
    <property type="evidence" value="ECO:0007669"/>
    <property type="project" value="TreeGrafter"/>
</dbReference>
<dbReference type="PANTHER" id="PTHR34874:SF3">
    <property type="entry name" value="SULFURTRANSFERASE TUSD"/>
    <property type="match status" value="1"/>
</dbReference>
<dbReference type="GO" id="GO:0097163">
    <property type="term" value="F:sulfur carrier activity"/>
    <property type="evidence" value="ECO:0007669"/>
    <property type="project" value="TreeGrafter"/>
</dbReference>
<dbReference type="GO" id="GO:0016783">
    <property type="term" value="F:sulfurtransferase activity"/>
    <property type="evidence" value="ECO:0007669"/>
    <property type="project" value="InterPro"/>
</dbReference>
<dbReference type="NCBIfam" id="TIGR03012">
    <property type="entry name" value="sulf_tusD_dsrE"/>
    <property type="match status" value="1"/>
</dbReference>
<dbReference type="PANTHER" id="PTHR34874">
    <property type="entry name" value="PROTEIN YCHN"/>
    <property type="match status" value="1"/>
</dbReference>
<dbReference type="SUPFAM" id="SSF75169">
    <property type="entry name" value="DsrEFH-like"/>
    <property type="match status" value="1"/>
</dbReference>
<evidence type="ECO:0000313" key="6">
    <source>
        <dbReference type="EMBL" id="CAH9060519.1"/>
    </source>
</evidence>
<keyword evidence="3" id="KW-0963">Cytoplasm</keyword>
<evidence type="ECO:0000256" key="4">
    <source>
        <dbReference type="ARBA" id="ARBA00022679"/>
    </source>
</evidence>
<comment type="caution">
    <text evidence="6">The sequence shown here is derived from an EMBL/GenBank/DDBJ whole genome shotgun (WGS) entry which is preliminary data.</text>
</comment>
<dbReference type="AlphaFoldDB" id="A0A9W4VS17"/>
<keyword evidence="7" id="KW-1185">Reference proteome</keyword>
<evidence type="ECO:0000313" key="7">
    <source>
        <dbReference type="Proteomes" id="UP001152467"/>
    </source>
</evidence>
<dbReference type="Pfam" id="PF02635">
    <property type="entry name" value="DsrE"/>
    <property type="match status" value="1"/>
</dbReference>
<comment type="similarity">
    <text evidence="2">Belongs to the DsrE/TusD family.</text>
</comment>
<sequence length="117" mass="12965">MSKFVLSLHSDIADHNCLQQLSRFAHSAIQGGHQIDCIFLYQDAVNHASQYLQLSSDELNVQATWQALADLDITLLLCVTAAEKRAIDVKNTGLFKVAGLAEFAMLSAKADKWVQFK</sequence>
<dbReference type="Gene3D" id="3.40.1260.10">
    <property type="entry name" value="DsrEFH-like"/>
    <property type="match status" value="1"/>
</dbReference>
<dbReference type="EMBL" id="CAMAPC010000010">
    <property type="protein sequence ID" value="CAH9060519.1"/>
    <property type="molecule type" value="Genomic_DNA"/>
</dbReference>
<evidence type="ECO:0000256" key="2">
    <source>
        <dbReference type="ARBA" id="ARBA00007067"/>
    </source>
</evidence>
<evidence type="ECO:0000256" key="3">
    <source>
        <dbReference type="ARBA" id="ARBA00022490"/>
    </source>
</evidence>
<dbReference type="InterPro" id="IPR017463">
    <property type="entry name" value="Sulphur_relay_TusD/DsrE"/>
</dbReference>
<organism evidence="6 7">
    <name type="scientific">Pseudoalteromonas holothuriae</name>
    <dbReference type="NCBI Taxonomy" id="2963714"/>
    <lineage>
        <taxon>Bacteria</taxon>
        <taxon>Pseudomonadati</taxon>
        <taxon>Pseudomonadota</taxon>
        <taxon>Gammaproteobacteria</taxon>
        <taxon>Alteromonadales</taxon>
        <taxon>Pseudoalteromonadaceae</taxon>
        <taxon>Pseudoalteromonas</taxon>
    </lineage>
</organism>
<dbReference type="InterPro" id="IPR027396">
    <property type="entry name" value="DsrEFH-like"/>
</dbReference>
<evidence type="ECO:0000313" key="8">
    <source>
        <dbReference type="Proteomes" id="UP001152485"/>
    </source>
</evidence>
<gene>
    <name evidence="6" type="primary">dsrE</name>
    <name evidence="6" type="ORF">PSECIP111854_02621</name>
    <name evidence="5" type="ORF">PSECIP111951_02261</name>
</gene>
<dbReference type="InterPro" id="IPR003787">
    <property type="entry name" value="Sulphur_relay_DsrE/F-like"/>
</dbReference>
<dbReference type="EMBL" id="CAMAPD010000010">
    <property type="protein sequence ID" value="CAH9060345.1"/>
    <property type="molecule type" value="Genomic_DNA"/>
</dbReference>
<reference evidence="6 8" key="1">
    <citation type="submission" date="2022-07" db="EMBL/GenBank/DDBJ databases">
        <authorList>
            <person name="Criscuolo A."/>
        </authorList>
    </citation>
    <scope>NUCLEOTIDE SEQUENCE</scope>
    <source>
        <strain evidence="8">CIP 111951</strain>
        <strain evidence="6">CIP111854</strain>
        <strain evidence="5">CIP111951</strain>
    </source>
</reference>